<dbReference type="Proteomes" id="UP000028058">
    <property type="component" value="Unassembled WGS sequence"/>
</dbReference>
<dbReference type="InterPro" id="IPR013083">
    <property type="entry name" value="Znf_RING/FYVE/PHD"/>
</dbReference>
<keyword evidence="3" id="KW-1185">Reference proteome</keyword>
<sequence length="90" mass="9776">MNCYDCDREDRTVPATAVCRHCGAAVCTEHAHATTELVTRNAGLGLATLPLPARRITCTTCYDAEHSGNRTTSTAPRPRHRPADLAGDRR</sequence>
<feature type="compositionally biased region" description="Basic and acidic residues" evidence="1">
    <location>
        <begin position="81"/>
        <end position="90"/>
    </location>
</feature>
<dbReference type="InterPro" id="IPR011011">
    <property type="entry name" value="Znf_FYVE_PHD"/>
</dbReference>
<comment type="caution">
    <text evidence="2">The sequence shown here is derived from an EMBL/GenBank/DDBJ whole genome shotgun (WGS) entry which is preliminary data.</text>
</comment>
<dbReference type="Pfam" id="PF09947">
    <property type="entry name" value="DUF2180"/>
    <property type="match status" value="1"/>
</dbReference>
<dbReference type="OrthoDB" id="4244404at2"/>
<dbReference type="Gene3D" id="3.30.40.10">
    <property type="entry name" value="Zinc/RING finger domain, C3HC4 (zinc finger)"/>
    <property type="match status" value="1"/>
</dbReference>
<evidence type="ECO:0000313" key="2">
    <source>
        <dbReference type="EMBL" id="RKM91441.1"/>
    </source>
</evidence>
<gene>
    <name evidence="2" type="ORF">SFRA_028245</name>
</gene>
<name>A0A3R7IXU2_9ACTN</name>
<feature type="region of interest" description="Disordered" evidence="1">
    <location>
        <begin position="64"/>
        <end position="90"/>
    </location>
</feature>
<protein>
    <submittedName>
        <fullName evidence="2">DUF2180 family protein</fullName>
    </submittedName>
</protein>
<evidence type="ECO:0000313" key="3">
    <source>
        <dbReference type="Proteomes" id="UP000028058"/>
    </source>
</evidence>
<dbReference type="AlphaFoldDB" id="A0A3R7IXU2"/>
<accession>A0A3R7IXU2</accession>
<proteinExistence type="predicted"/>
<evidence type="ECO:0000256" key="1">
    <source>
        <dbReference type="SAM" id="MobiDB-lite"/>
    </source>
</evidence>
<dbReference type="InterPro" id="IPR017211">
    <property type="entry name" value="UCP037465_Znf"/>
</dbReference>
<reference evidence="2 3" key="1">
    <citation type="journal article" date="2014" name="Genome Announc.">
        <title>Draft Genome Sequence of Streptomyces fradiae ATCC 19609, a Strain Highly Sensitive to Antibiotics.</title>
        <authorList>
            <person name="Bekker O.B."/>
            <person name="Klimina K.M."/>
            <person name="Vatlin A.A."/>
            <person name="Zakharevich N.V."/>
            <person name="Kasianov A.S."/>
            <person name="Danilenko V.N."/>
        </authorList>
    </citation>
    <scope>NUCLEOTIDE SEQUENCE [LARGE SCALE GENOMIC DNA]</scope>
    <source>
        <strain evidence="2 3">ATCC 19609</strain>
    </source>
</reference>
<dbReference type="SUPFAM" id="SSF57903">
    <property type="entry name" value="FYVE/PHD zinc finger"/>
    <property type="match status" value="1"/>
</dbReference>
<organism evidence="2 3">
    <name type="scientific">Streptomyces xinghaiensis</name>
    <dbReference type="NCBI Taxonomy" id="1038928"/>
    <lineage>
        <taxon>Bacteria</taxon>
        <taxon>Bacillati</taxon>
        <taxon>Actinomycetota</taxon>
        <taxon>Actinomycetes</taxon>
        <taxon>Kitasatosporales</taxon>
        <taxon>Streptomycetaceae</taxon>
        <taxon>Streptomyces</taxon>
    </lineage>
</organism>
<dbReference type="EMBL" id="JNAD02000017">
    <property type="protein sequence ID" value="RKM91441.1"/>
    <property type="molecule type" value="Genomic_DNA"/>
</dbReference>
<dbReference type="RefSeq" id="WP_063831731.1">
    <property type="nucleotide sequence ID" value="NZ_CP134822.1"/>
</dbReference>